<feature type="region of interest" description="Disordered" evidence="1">
    <location>
        <begin position="201"/>
        <end position="262"/>
    </location>
</feature>
<gene>
    <name evidence="3" type="ORF">M231_07702</name>
</gene>
<feature type="compositionally biased region" description="Basic and acidic residues" evidence="1">
    <location>
        <begin position="238"/>
        <end position="247"/>
    </location>
</feature>
<feature type="compositionally biased region" description="Basic and acidic residues" evidence="1">
    <location>
        <begin position="29"/>
        <end position="52"/>
    </location>
</feature>
<comment type="caution">
    <text evidence="3">The sequence shown here is derived from an EMBL/GenBank/DDBJ whole genome shotgun (WGS) entry which is preliminary data.</text>
</comment>
<evidence type="ECO:0000313" key="3">
    <source>
        <dbReference type="EMBL" id="RXK35049.1"/>
    </source>
</evidence>
<feature type="region of interest" description="Disordered" evidence="1">
    <location>
        <begin position="1"/>
        <end position="65"/>
    </location>
</feature>
<dbReference type="PANTHER" id="PTHR40465">
    <property type="entry name" value="CHROMOSOME 1, WHOLE GENOME SHOTGUN SEQUENCE"/>
    <property type="match status" value="1"/>
</dbReference>
<proteinExistence type="predicted"/>
<dbReference type="AlphaFoldDB" id="A0A4Q1B8H7"/>
<keyword evidence="4" id="KW-1185">Reference proteome</keyword>
<dbReference type="Proteomes" id="UP000289152">
    <property type="component" value="Unassembled WGS sequence"/>
</dbReference>
<accession>A0A4Q1B8H7</accession>
<feature type="compositionally biased region" description="Basic and acidic residues" evidence="1">
    <location>
        <begin position="216"/>
        <end position="229"/>
    </location>
</feature>
<evidence type="ECO:0000313" key="4">
    <source>
        <dbReference type="Proteomes" id="UP000289152"/>
    </source>
</evidence>
<reference evidence="3 4" key="1">
    <citation type="submission" date="2016-06" db="EMBL/GenBank/DDBJ databases">
        <title>Evolution of pathogenesis and genome organization in the Tremellales.</title>
        <authorList>
            <person name="Cuomo C."/>
            <person name="Litvintseva A."/>
            <person name="Heitman J."/>
            <person name="Chen Y."/>
            <person name="Sun S."/>
            <person name="Springer D."/>
            <person name="Dromer F."/>
            <person name="Young S."/>
            <person name="Zeng Q."/>
            <person name="Chapman S."/>
            <person name="Gujja S."/>
            <person name="Saif S."/>
            <person name="Birren B."/>
        </authorList>
    </citation>
    <scope>NUCLEOTIDE SEQUENCE [LARGE SCALE GENOMIC DNA]</scope>
    <source>
        <strain evidence="3 4">ATCC 28783</strain>
    </source>
</reference>
<feature type="transmembrane region" description="Helical" evidence="2">
    <location>
        <begin position="293"/>
        <end position="315"/>
    </location>
</feature>
<dbReference type="EMBL" id="SDIL01000162">
    <property type="protein sequence ID" value="RXK35049.1"/>
    <property type="molecule type" value="Genomic_DNA"/>
</dbReference>
<keyword evidence="2" id="KW-0472">Membrane</keyword>
<keyword evidence="2" id="KW-0812">Transmembrane</keyword>
<evidence type="ECO:0000256" key="2">
    <source>
        <dbReference type="SAM" id="Phobius"/>
    </source>
</evidence>
<sequence length="678" mass="74884">MSTIDNDAPTDPSTVPETTNSGEAAGEETETKPTRSRRPSVDAEDLTRRLERLSTPSRTLNNFSGVPPSWLYPPPVTHIPGRSSPNVPFTWIRQGPHGWWGPSYPTIPHGYMMCPDGSYLIPSPYGMVPSDIGGYTLRSPPIEGYMSQWSGGLPSPRHSGSRPQLSIQPDPCFLPPANSPSIPYPPAGYVESLTRYEEIEGDSDVYAESYPSKGGKGGDTRMSNTDRHRTGTGNRLPRMRERPDHPHISSQTAGQTSSGRRTTHVEVVRNGVVIAEEDLEEGENLTLGQYGPLVIGNFLSCWLYGVFIMLFHLYFRLCKKDKTLNRCVVLVLFVLTTLDTTFHAIRTVLLTASHPGDVEYFQMLNKRFEDWAGLLTSNLTATFSQAFMAYRIISFARAMRPTYGPRTTLLIRILAIILSGGILLSLGSGMALPLYLRTKHTYHEVSRRSGDLIFPCLTSLQLGSFLGLDVMITILMTLELRLARTGFAASNGILDVLVALIVKNCLLVTALQTAQLICYWKTYTTWSEFSPIFIGKVYAITVLGILCEPRVAHQVYLHKLDTEAIPDLGISSISQTMTSITICNSCGYPSSPTPSSSPRPENTSDCHCQHRNMYDTGGSPISVGMNKSPTMQDGLIGFRAALLGLEEGELRVEVHDTPRLEMDRISQEGDLRVEESQV</sequence>
<evidence type="ECO:0000256" key="1">
    <source>
        <dbReference type="SAM" id="MobiDB-lite"/>
    </source>
</evidence>
<feature type="transmembrane region" description="Helical" evidence="2">
    <location>
        <begin position="371"/>
        <end position="390"/>
    </location>
</feature>
<dbReference type="STRING" id="5217.A0A4Q1B8H7"/>
<dbReference type="VEuPathDB" id="FungiDB:TREMEDRAFT_58624"/>
<protein>
    <submittedName>
        <fullName evidence="3">Uncharacterized protein</fullName>
    </submittedName>
</protein>
<keyword evidence="2" id="KW-1133">Transmembrane helix</keyword>
<organism evidence="3 4">
    <name type="scientific">Tremella mesenterica</name>
    <name type="common">Jelly fungus</name>
    <dbReference type="NCBI Taxonomy" id="5217"/>
    <lineage>
        <taxon>Eukaryota</taxon>
        <taxon>Fungi</taxon>
        <taxon>Dikarya</taxon>
        <taxon>Basidiomycota</taxon>
        <taxon>Agaricomycotina</taxon>
        <taxon>Tremellomycetes</taxon>
        <taxon>Tremellales</taxon>
        <taxon>Tremellaceae</taxon>
        <taxon>Tremella</taxon>
    </lineage>
</organism>
<dbReference type="PANTHER" id="PTHR40465:SF1">
    <property type="entry name" value="DUF6534 DOMAIN-CONTAINING PROTEIN"/>
    <property type="match status" value="1"/>
</dbReference>
<feature type="compositionally biased region" description="Polar residues" evidence="1">
    <location>
        <begin position="54"/>
        <end position="64"/>
    </location>
</feature>
<feature type="compositionally biased region" description="Polar residues" evidence="1">
    <location>
        <begin position="248"/>
        <end position="260"/>
    </location>
</feature>
<dbReference type="InParanoid" id="A0A4Q1B8H7"/>
<dbReference type="OrthoDB" id="2596277at2759"/>
<name>A0A4Q1B8H7_TREME</name>
<feature type="transmembrane region" description="Helical" evidence="2">
    <location>
        <begin position="410"/>
        <end position="432"/>
    </location>
</feature>
<feature type="compositionally biased region" description="Polar residues" evidence="1">
    <location>
        <begin position="1"/>
        <end position="22"/>
    </location>
</feature>
<feature type="transmembrane region" description="Helical" evidence="2">
    <location>
        <begin position="327"/>
        <end position="351"/>
    </location>
</feature>